<reference evidence="2" key="1">
    <citation type="submission" date="2022-11" db="UniProtKB">
        <authorList>
            <consortium name="WormBaseParasite"/>
        </authorList>
    </citation>
    <scope>IDENTIFICATION</scope>
</reference>
<evidence type="ECO:0000313" key="1">
    <source>
        <dbReference type="Proteomes" id="UP000887576"/>
    </source>
</evidence>
<sequence>MFRFILFLIFTTLILAEFDGDNSIINSNESNAITSIPDNSTTTTTISPDDNSTTITTTVVPSMNRARRQNIDYYPGDYGVIVDEIIIDYP</sequence>
<evidence type="ECO:0000313" key="2">
    <source>
        <dbReference type="WBParaSite" id="JU765_v2.g3101.t1"/>
    </source>
</evidence>
<dbReference type="WBParaSite" id="JU765_v2.g3101.t1">
    <property type="protein sequence ID" value="JU765_v2.g3101.t1"/>
    <property type="gene ID" value="JU765_v2.g3101"/>
</dbReference>
<dbReference type="Proteomes" id="UP000887576">
    <property type="component" value="Unplaced"/>
</dbReference>
<organism evidence="1 2">
    <name type="scientific">Panagrolaimus sp. JU765</name>
    <dbReference type="NCBI Taxonomy" id="591449"/>
    <lineage>
        <taxon>Eukaryota</taxon>
        <taxon>Metazoa</taxon>
        <taxon>Ecdysozoa</taxon>
        <taxon>Nematoda</taxon>
        <taxon>Chromadorea</taxon>
        <taxon>Rhabditida</taxon>
        <taxon>Tylenchina</taxon>
        <taxon>Panagrolaimomorpha</taxon>
        <taxon>Panagrolaimoidea</taxon>
        <taxon>Panagrolaimidae</taxon>
        <taxon>Panagrolaimus</taxon>
    </lineage>
</organism>
<name>A0AC34R3G1_9BILA</name>
<accession>A0AC34R3G1</accession>
<proteinExistence type="predicted"/>
<protein>
    <submittedName>
        <fullName evidence="2">Uncharacterized protein</fullName>
    </submittedName>
</protein>